<feature type="domain" description="Beta-lactamase-related" evidence="1">
    <location>
        <begin position="37"/>
        <end position="344"/>
    </location>
</feature>
<dbReference type="Pfam" id="PF00144">
    <property type="entry name" value="Beta-lactamase"/>
    <property type="match status" value="1"/>
</dbReference>
<dbReference type="SUPFAM" id="SSF56601">
    <property type="entry name" value="beta-lactamase/transpeptidase-like"/>
    <property type="match status" value="1"/>
</dbReference>
<protein>
    <submittedName>
        <fullName evidence="2">Serine hydrolase</fullName>
    </submittedName>
</protein>
<dbReference type="EMBL" id="CP119078">
    <property type="protein sequence ID" value="WED42492.1"/>
    <property type="molecule type" value="Genomic_DNA"/>
</dbReference>
<dbReference type="InterPro" id="IPR012338">
    <property type="entry name" value="Beta-lactam/transpept-like"/>
</dbReference>
<dbReference type="GO" id="GO:0016787">
    <property type="term" value="F:hydrolase activity"/>
    <property type="evidence" value="ECO:0007669"/>
    <property type="project" value="UniProtKB-KW"/>
</dbReference>
<dbReference type="InterPro" id="IPR050491">
    <property type="entry name" value="AmpC-like"/>
</dbReference>
<evidence type="ECO:0000259" key="1">
    <source>
        <dbReference type="Pfam" id="PF00144"/>
    </source>
</evidence>
<sequence>MEKLMYEKKYYLISILCSLLPWTWLHSAALPTLKQRVDKVITTNMQQYAIPGLALAILKDGEPLLLKGYGYADVQANQPVNNQTLFAIGSVSKVITAFALMTLVQEGKVNLDESVLKYIPLAPKQWQAVTIRQLLSHSSGIPQHQGPHLPWNKIWRVMASKPMQFSPGTSVQYNNFGYIVLGRVIENVSHQRLPAYLNQTIFAPLKMTNTDFPDVLFPQGLATGYRANLQDPIPNPNKRPWLQMWSSGGIVSNISDMAKWDAAMSAGKILTPSSYRQMWSPVFLKNGEPAGQKNWAWSLGWQVSYVNEQLVAEKNGAIRGYSSWIVRHIDKHVSIIILTNTNKVPLKRIAKQVFKQLMRN</sequence>
<keyword evidence="2" id="KW-0378">Hydrolase</keyword>
<reference evidence="2 3" key="1">
    <citation type="submission" date="2023-02" db="EMBL/GenBank/DDBJ databases">
        <title>Genome Sequence of L. cardiaca H63T.</title>
        <authorList>
            <person name="Lopez A.E."/>
            <person name="Cianciotto N.P."/>
        </authorList>
    </citation>
    <scope>NUCLEOTIDE SEQUENCE [LARGE SCALE GENOMIC DNA]</scope>
    <source>
        <strain evidence="2 3">H63</strain>
    </source>
</reference>
<dbReference type="InterPro" id="IPR001466">
    <property type="entry name" value="Beta-lactam-related"/>
</dbReference>
<dbReference type="PANTHER" id="PTHR46825">
    <property type="entry name" value="D-ALANYL-D-ALANINE-CARBOXYPEPTIDASE/ENDOPEPTIDASE AMPH"/>
    <property type="match status" value="1"/>
</dbReference>
<evidence type="ECO:0000313" key="3">
    <source>
        <dbReference type="Proteomes" id="UP001222087"/>
    </source>
</evidence>
<dbReference type="RefSeq" id="WP_275088314.1">
    <property type="nucleotide sequence ID" value="NZ_CP119078.1"/>
</dbReference>
<accession>A0ABY8ATM6</accession>
<gene>
    <name evidence="2" type="ORF">PXX05_11275</name>
</gene>
<keyword evidence="3" id="KW-1185">Reference proteome</keyword>
<dbReference type="Proteomes" id="UP001222087">
    <property type="component" value="Chromosome"/>
</dbReference>
<organism evidence="2 3">
    <name type="scientific">Legionella cardiaca</name>
    <dbReference type="NCBI Taxonomy" id="1071983"/>
    <lineage>
        <taxon>Bacteria</taxon>
        <taxon>Pseudomonadati</taxon>
        <taxon>Pseudomonadota</taxon>
        <taxon>Gammaproteobacteria</taxon>
        <taxon>Legionellales</taxon>
        <taxon>Legionellaceae</taxon>
        <taxon>Legionella</taxon>
    </lineage>
</organism>
<evidence type="ECO:0000313" key="2">
    <source>
        <dbReference type="EMBL" id="WED42492.1"/>
    </source>
</evidence>
<proteinExistence type="predicted"/>
<name>A0ABY8ATM6_9GAMM</name>
<dbReference type="PANTHER" id="PTHR46825:SF9">
    <property type="entry name" value="BETA-LACTAMASE-RELATED DOMAIN-CONTAINING PROTEIN"/>
    <property type="match status" value="1"/>
</dbReference>
<dbReference type="Gene3D" id="3.40.710.10">
    <property type="entry name" value="DD-peptidase/beta-lactamase superfamily"/>
    <property type="match status" value="1"/>
</dbReference>